<dbReference type="EMBL" id="VSSQ01040179">
    <property type="protein sequence ID" value="MPM93367.1"/>
    <property type="molecule type" value="Genomic_DNA"/>
</dbReference>
<gene>
    <name evidence="5" type="ORF">SDC9_140504</name>
</gene>
<dbReference type="Gene3D" id="3.40.50.300">
    <property type="entry name" value="P-loop containing nucleotide triphosphate hydrolases"/>
    <property type="match status" value="1"/>
</dbReference>
<dbReference type="NCBIfam" id="NF038214">
    <property type="entry name" value="IS21_help_AAA"/>
    <property type="match status" value="1"/>
</dbReference>
<dbReference type="Pfam" id="PF01695">
    <property type="entry name" value="IstB_IS21"/>
    <property type="match status" value="1"/>
</dbReference>
<evidence type="ECO:0000256" key="1">
    <source>
        <dbReference type="ARBA" id="ARBA00008059"/>
    </source>
</evidence>
<evidence type="ECO:0000256" key="2">
    <source>
        <dbReference type="ARBA" id="ARBA00022741"/>
    </source>
</evidence>
<comment type="caution">
    <text evidence="5">The sequence shown here is derived from an EMBL/GenBank/DDBJ whole genome shotgun (WGS) entry which is preliminary data.</text>
</comment>
<evidence type="ECO:0000256" key="3">
    <source>
        <dbReference type="ARBA" id="ARBA00022840"/>
    </source>
</evidence>
<evidence type="ECO:0000259" key="4">
    <source>
        <dbReference type="SMART" id="SM00382"/>
    </source>
</evidence>
<keyword evidence="2" id="KW-0547">Nucleotide-binding</keyword>
<organism evidence="5">
    <name type="scientific">bioreactor metagenome</name>
    <dbReference type="NCBI Taxonomy" id="1076179"/>
    <lineage>
        <taxon>unclassified sequences</taxon>
        <taxon>metagenomes</taxon>
        <taxon>ecological metagenomes</taxon>
    </lineage>
</organism>
<feature type="domain" description="AAA+ ATPase" evidence="4">
    <location>
        <begin position="100"/>
        <end position="234"/>
    </location>
</feature>
<reference evidence="5" key="1">
    <citation type="submission" date="2019-08" db="EMBL/GenBank/DDBJ databases">
        <authorList>
            <person name="Kucharzyk K."/>
            <person name="Murdoch R.W."/>
            <person name="Higgins S."/>
            <person name="Loffler F."/>
        </authorList>
    </citation>
    <scope>NUCLEOTIDE SEQUENCE</scope>
</reference>
<dbReference type="SMART" id="SM00382">
    <property type="entry name" value="AAA"/>
    <property type="match status" value="1"/>
</dbReference>
<dbReference type="SUPFAM" id="SSF52540">
    <property type="entry name" value="P-loop containing nucleoside triphosphate hydrolases"/>
    <property type="match status" value="1"/>
</dbReference>
<dbReference type="GO" id="GO:0005524">
    <property type="term" value="F:ATP binding"/>
    <property type="evidence" value="ECO:0007669"/>
    <property type="project" value="UniProtKB-KW"/>
</dbReference>
<sequence length="250" mass="28623">MKNQPNLLQDHLKYLKLKFISDQHGAMASEAAAQHWDHQEYLRRLVEGEYNQQRQRRIQGRIKNARIPVVKTLEQFQWNHPKKINRLQVQNLFRLEFIAQKANVVLLGSVGVGKTHHVSALAYAACLENHSVLFAGAIEVINELQDAQKSGGLKRALKKYLRPELLILDEVGYLPIDQKGADLLFQVISQRYERGSIALTTNKPFKQWASIFNNDSTIASAVLDRLLHHAETVLIEGPSYRMKDQNEPKD</sequence>
<evidence type="ECO:0000313" key="5">
    <source>
        <dbReference type="EMBL" id="MPM93367.1"/>
    </source>
</evidence>
<dbReference type="GO" id="GO:0006260">
    <property type="term" value="P:DNA replication"/>
    <property type="evidence" value="ECO:0007669"/>
    <property type="project" value="TreeGrafter"/>
</dbReference>
<protein>
    <submittedName>
        <fullName evidence="5">IS21 family transposase ISMbo1</fullName>
    </submittedName>
</protein>
<dbReference type="InterPro" id="IPR028350">
    <property type="entry name" value="DNAC/IstB-like"/>
</dbReference>
<dbReference type="PANTHER" id="PTHR30050">
    <property type="entry name" value="CHROMOSOMAL REPLICATION INITIATOR PROTEIN DNAA"/>
    <property type="match status" value="1"/>
</dbReference>
<dbReference type="AlphaFoldDB" id="A0A645DVH1"/>
<accession>A0A645DVH1</accession>
<dbReference type="PIRSF" id="PIRSF003073">
    <property type="entry name" value="DNAC_TnpB_IstB"/>
    <property type="match status" value="1"/>
</dbReference>
<keyword evidence="3" id="KW-0067">ATP-binding</keyword>
<dbReference type="InterPro" id="IPR003593">
    <property type="entry name" value="AAA+_ATPase"/>
</dbReference>
<dbReference type="InterPro" id="IPR047661">
    <property type="entry name" value="IstB"/>
</dbReference>
<proteinExistence type="inferred from homology"/>
<dbReference type="InterPro" id="IPR027417">
    <property type="entry name" value="P-loop_NTPase"/>
</dbReference>
<dbReference type="InterPro" id="IPR002611">
    <property type="entry name" value="IstB_ATP-bd"/>
</dbReference>
<dbReference type="PANTHER" id="PTHR30050:SF4">
    <property type="entry name" value="ATP-BINDING PROTEIN RV3427C IN INSERTION SEQUENCE-RELATED"/>
    <property type="match status" value="1"/>
</dbReference>
<name>A0A645DVH1_9ZZZZ</name>
<dbReference type="CDD" id="cd00009">
    <property type="entry name" value="AAA"/>
    <property type="match status" value="1"/>
</dbReference>
<comment type="similarity">
    <text evidence="1">Belongs to the IS21/IS1162 putative ATP-binding protein family.</text>
</comment>